<dbReference type="GO" id="GO:0016705">
    <property type="term" value="F:oxidoreductase activity, acting on paired donors, with incorporation or reduction of molecular oxygen"/>
    <property type="evidence" value="ECO:0007669"/>
    <property type="project" value="InterPro"/>
</dbReference>
<dbReference type="AlphaFoldDB" id="A0A5E4DCA1"/>
<dbReference type="GO" id="GO:0005506">
    <property type="term" value="F:iron ion binding"/>
    <property type="evidence" value="ECO:0007669"/>
    <property type="project" value="InterPro"/>
</dbReference>
<name>A0A5E4DCA1_MARMO</name>
<keyword evidence="3" id="KW-1185">Reference proteome</keyword>
<feature type="non-terminal residue" evidence="2">
    <location>
        <position position="53"/>
    </location>
</feature>
<sequence>SSCDPTIFLGGAPCNVICSIIFQNRFDYKYQNFLNFMEKLDESLKLMSTPWIQ</sequence>
<comment type="similarity">
    <text evidence="1">Belongs to the cytochrome P450 family.</text>
</comment>
<comment type="caution">
    <text evidence="2">The sequence shown here is derived from an EMBL/GenBank/DDBJ whole genome shotgun (WGS) entry which is preliminary data.</text>
</comment>
<evidence type="ECO:0000313" key="3">
    <source>
        <dbReference type="Proteomes" id="UP000335636"/>
    </source>
</evidence>
<dbReference type="Pfam" id="PF00067">
    <property type="entry name" value="p450"/>
    <property type="match status" value="1"/>
</dbReference>
<dbReference type="Proteomes" id="UP000335636">
    <property type="component" value="Unassembled WGS sequence"/>
</dbReference>
<dbReference type="EMBL" id="CABDUW010004975">
    <property type="protein sequence ID" value="VTJ90742.1"/>
    <property type="molecule type" value="Genomic_DNA"/>
</dbReference>
<gene>
    <name evidence="2" type="ORF">MONAX_5E011449</name>
</gene>
<dbReference type="InterPro" id="IPR036396">
    <property type="entry name" value="Cyt_P450_sf"/>
</dbReference>
<dbReference type="InterPro" id="IPR001128">
    <property type="entry name" value="Cyt_P450"/>
</dbReference>
<accession>A0A5E4DCA1</accession>
<protein>
    <submittedName>
        <fullName evidence="2">Uncharacterized protein</fullName>
    </submittedName>
</protein>
<organism evidence="2 3">
    <name type="scientific">Marmota monax</name>
    <name type="common">Woodchuck</name>
    <dbReference type="NCBI Taxonomy" id="9995"/>
    <lineage>
        <taxon>Eukaryota</taxon>
        <taxon>Metazoa</taxon>
        <taxon>Chordata</taxon>
        <taxon>Craniata</taxon>
        <taxon>Vertebrata</taxon>
        <taxon>Euteleostomi</taxon>
        <taxon>Mammalia</taxon>
        <taxon>Eutheria</taxon>
        <taxon>Euarchontoglires</taxon>
        <taxon>Glires</taxon>
        <taxon>Rodentia</taxon>
        <taxon>Sciuromorpha</taxon>
        <taxon>Sciuridae</taxon>
        <taxon>Xerinae</taxon>
        <taxon>Marmotini</taxon>
        <taxon>Marmota</taxon>
    </lineage>
</organism>
<evidence type="ECO:0000313" key="2">
    <source>
        <dbReference type="EMBL" id="VTJ90742.1"/>
    </source>
</evidence>
<reference evidence="2" key="1">
    <citation type="submission" date="2019-04" db="EMBL/GenBank/DDBJ databases">
        <authorList>
            <person name="Alioto T."/>
            <person name="Alioto T."/>
        </authorList>
    </citation>
    <scope>NUCLEOTIDE SEQUENCE [LARGE SCALE GENOMIC DNA]</scope>
</reference>
<dbReference type="GO" id="GO:0004497">
    <property type="term" value="F:monooxygenase activity"/>
    <property type="evidence" value="ECO:0007669"/>
    <property type="project" value="InterPro"/>
</dbReference>
<dbReference type="GO" id="GO:0020037">
    <property type="term" value="F:heme binding"/>
    <property type="evidence" value="ECO:0007669"/>
    <property type="project" value="InterPro"/>
</dbReference>
<dbReference type="Gene3D" id="1.10.630.10">
    <property type="entry name" value="Cytochrome P450"/>
    <property type="match status" value="1"/>
</dbReference>
<feature type="non-terminal residue" evidence="2">
    <location>
        <position position="1"/>
    </location>
</feature>
<evidence type="ECO:0000256" key="1">
    <source>
        <dbReference type="ARBA" id="ARBA00010617"/>
    </source>
</evidence>
<proteinExistence type="inferred from homology"/>